<accession>A0A3P6E0R6</accession>
<dbReference type="InterPro" id="IPR001878">
    <property type="entry name" value="Znf_CCHC"/>
</dbReference>
<evidence type="ECO:0000313" key="4">
    <source>
        <dbReference type="EMBL" id="VDD26192.1"/>
    </source>
</evidence>
<keyword evidence="1" id="KW-0863">Zinc-finger</keyword>
<feature type="region of interest" description="Disordered" evidence="2">
    <location>
        <begin position="1"/>
        <end position="67"/>
    </location>
</feature>
<proteinExistence type="predicted"/>
<feature type="compositionally biased region" description="Basic and acidic residues" evidence="2">
    <location>
        <begin position="26"/>
        <end position="47"/>
    </location>
</feature>
<organism evidence="4">
    <name type="scientific">Brassica oleracea</name>
    <name type="common">Wild cabbage</name>
    <dbReference type="NCBI Taxonomy" id="3712"/>
    <lineage>
        <taxon>Eukaryota</taxon>
        <taxon>Viridiplantae</taxon>
        <taxon>Streptophyta</taxon>
        <taxon>Embryophyta</taxon>
        <taxon>Tracheophyta</taxon>
        <taxon>Spermatophyta</taxon>
        <taxon>Magnoliopsida</taxon>
        <taxon>eudicotyledons</taxon>
        <taxon>Gunneridae</taxon>
        <taxon>Pentapetalae</taxon>
        <taxon>rosids</taxon>
        <taxon>malvids</taxon>
        <taxon>Brassicales</taxon>
        <taxon>Brassicaceae</taxon>
        <taxon>Brassiceae</taxon>
        <taxon>Brassica</taxon>
    </lineage>
</organism>
<dbReference type="SUPFAM" id="SSF57756">
    <property type="entry name" value="Retrovirus zinc finger-like domains"/>
    <property type="match status" value="1"/>
</dbReference>
<dbReference type="EMBL" id="LR031874">
    <property type="protein sequence ID" value="VDD26192.1"/>
    <property type="molecule type" value="Genomic_DNA"/>
</dbReference>
<dbReference type="PROSITE" id="PS50158">
    <property type="entry name" value="ZF_CCHC"/>
    <property type="match status" value="1"/>
</dbReference>
<protein>
    <recommendedName>
        <fullName evidence="3">CCHC-type domain-containing protein</fullName>
    </recommendedName>
</protein>
<reference evidence="4" key="1">
    <citation type="submission" date="2018-11" db="EMBL/GenBank/DDBJ databases">
        <authorList>
            <consortium name="Genoscope - CEA"/>
            <person name="William W."/>
        </authorList>
    </citation>
    <scope>NUCLEOTIDE SEQUENCE</scope>
</reference>
<dbReference type="GO" id="GO:0008270">
    <property type="term" value="F:zinc ion binding"/>
    <property type="evidence" value="ECO:0007669"/>
    <property type="project" value="UniProtKB-KW"/>
</dbReference>
<feature type="compositionally biased region" description="Basic residues" evidence="2">
    <location>
        <begin position="56"/>
        <end position="67"/>
    </location>
</feature>
<feature type="region of interest" description="Disordered" evidence="2">
    <location>
        <begin position="101"/>
        <end position="128"/>
    </location>
</feature>
<dbReference type="InterPro" id="IPR036875">
    <property type="entry name" value="Znf_CCHC_sf"/>
</dbReference>
<keyword evidence="1" id="KW-0862">Zinc</keyword>
<dbReference type="PANTHER" id="PTHR35046:SF22">
    <property type="entry name" value="CCHC-TYPE DOMAIN-CONTAINING PROTEIN"/>
    <property type="match status" value="1"/>
</dbReference>
<feature type="compositionally biased region" description="Polar residues" evidence="2">
    <location>
        <begin position="174"/>
        <end position="184"/>
    </location>
</feature>
<dbReference type="GO" id="GO:0003676">
    <property type="term" value="F:nucleic acid binding"/>
    <property type="evidence" value="ECO:0007669"/>
    <property type="project" value="InterPro"/>
</dbReference>
<feature type="region of interest" description="Disordered" evidence="2">
    <location>
        <begin position="154"/>
        <end position="184"/>
    </location>
</feature>
<dbReference type="AlphaFoldDB" id="A0A3P6E0R6"/>
<dbReference type="PANTHER" id="PTHR35046">
    <property type="entry name" value="ZINC KNUCKLE (CCHC-TYPE) FAMILY PROTEIN"/>
    <property type="match status" value="1"/>
</dbReference>
<evidence type="ECO:0000256" key="2">
    <source>
        <dbReference type="SAM" id="MobiDB-lite"/>
    </source>
</evidence>
<name>A0A3P6E0R6_BRAOL</name>
<feature type="domain" description="CCHC-type" evidence="3">
    <location>
        <begin position="205"/>
        <end position="221"/>
    </location>
</feature>
<feature type="compositionally biased region" description="Basic and acidic residues" evidence="2">
    <location>
        <begin position="1"/>
        <end position="17"/>
    </location>
</feature>
<sequence length="263" mass="30533">MELRLEPRPDNRTDRTRACLSRPSRHSKDNSRARISLDREEPEDKHGFSPGGPSRQSRKSPYRYRHASIRMFGLHKKSNQASKPQQDVFYPFKTVNKETNRLDDDEKRVRNGDRPFTKAKRSNCDMLDRNEPQTYASLEKMLHKTIFAIQQLKKKGNTNTSSAPKQHNLKRGNHSSLSNSSLKTNEISFDKSKDVKTTSKTHSKRCFKCHMIGHYANKCQNQKPLVTLENDKVETEPEKEELSVSLLIFDDFRNKPMDGLDEE</sequence>
<evidence type="ECO:0000259" key="3">
    <source>
        <dbReference type="PROSITE" id="PS50158"/>
    </source>
</evidence>
<gene>
    <name evidence="4" type="ORF">BOLC2T11408H</name>
</gene>
<evidence type="ECO:0000256" key="1">
    <source>
        <dbReference type="PROSITE-ProRule" id="PRU00047"/>
    </source>
</evidence>
<keyword evidence="1" id="KW-0479">Metal-binding</keyword>